<dbReference type="Pfam" id="PF22253">
    <property type="entry name" value="DUF6948"/>
    <property type="match status" value="1"/>
</dbReference>
<name>A0A8S5TUE7_9CAUD</name>
<dbReference type="EMBL" id="BK015931">
    <property type="protein sequence ID" value="DAF85834.1"/>
    <property type="molecule type" value="Genomic_DNA"/>
</dbReference>
<evidence type="ECO:0000313" key="2">
    <source>
        <dbReference type="EMBL" id="DAF85834.1"/>
    </source>
</evidence>
<sequence>MDNKYYIVRAKEAGVFFGQIERRNEHEVEMKNVRKLWYWDGAAAVEQLAVDGVKKPKNCKFTVFVDQMVVAGPIQIIHCTDRAEKILKAVEVWKI</sequence>
<evidence type="ECO:0000259" key="1">
    <source>
        <dbReference type="Pfam" id="PF22253"/>
    </source>
</evidence>
<accession>A0A8S5TUE7</accession>
<organism evidence="2">
    <name type="scientific">Podoviridae sp. ctjev1</name>
    <dbReference type="NCBI Taxonomy" id="2825272"/>
    <lineage>
        <taxon>Viruses</taxon>
        <taxon>Duplodnaviria</taxon>
        <taxon>Heunggongvirae</taxon>
        <taxon>Uroviricota</taxon>
        <taxon>Caudoviricetes</taxon>
    </lineage>
</organism>
<feature type="domain" description="DUF6948" evidence="1">
    <location>
        <begin position="4"/>
        <end position="86"/>
    </location>
</feature>
<protein>
    <recommendedName>
        <fullName evidence="1">DUF6948 domain-containing protein</fullName>
    </recommendedName>
</protein>
<dbReference type="InterPro" id="IPR054226">
    <property type="entry name" value="DUF6948"/>
</dbReference>
<proteinExistence type="predicted"/>
<reference evidence="2" key="1">
    <citation type="journal article" date="2021" name="Proc. Natl. Acad. Sci. U.S.A.">
        <title>A Catalog of Tens of Thousands of Viruses from Human Metagenomes Reveals Hidden Associations with Chronic Diseases.</title>
        <authorList>
            <person name="Tisza M.J."/>
            <person name="Buck C.B."/>
        </authorList>
    </citation>
    <scope>NUCLEOTIDE SEQUENCE</scope>
    <source>
        <strain evidence="2">Ctjev1</strain>
    </source>
</reference>